<comment type="similarity">
    <text evidence="6">Belongs to the GOT1 family.</text>
</comment>
<organism evidence="8 9">
    <name type="scientific">Dillenia turbinata</name>
    <dbReference type="NCBI Taxonomy" id="194707"/>
    <lineage>
        <taxon>Eukaryota</taxon>
        <taxon>Viridiplantae</taxon>
        <taxon>Streptophyta</taxon>
        <taxon>Embryophyta</taxon>
        <taxon>Tracheophyta</taxon>
        <taxon>Spermatophyta</taxon>
        <taxon>Magnoliopsida</taxon>
        <taxon>eudicotyledons</taxon>
        <taxon>Gunneridae</taxon>
        <taxon>Pentapetalae</taxon>
        <taxon>Dilleniales</taxon>
        <taxon>Dilleniaceae</taxon>
        <taxon>Dillenia</taxon>
    </lineage>
</organism>
<comment type="subcellular location">
    <subcellularLocation>
        <location evidence="1">Golgi apparatus membrane</location>
        <topology evidence="1">Multi-pass membrane protein</topology>
    </subcellularLocation>
</comment>
<dbReference type="Pfam" id="PF04178">
    <property type="entry name" value="Got1"/>
    <property type="match status" value="1"/>
</dbReference>
<evidence type="ECO:0000256" key="2">
    <source>
        <dbReference type="ARBA" id="ARBA00022692"/>
    </source>
</evidence>
<evidence type="ECO:0000256" key="6">
    <source>
        <dbReference type="ARBA" id="ARBA00025799"/>
    </source>
</evidence>
<dbReference type="EMBL" id="JBAMMX010000021">
    <property type="protein sequence ID" value="KAK6919893.1"/>
    <property type="molecule type" value="Genomic_DNA"/>
</dbReference>
<keyword evidence="3 7" id="KW-1133">Transmembrane helix</keyword>
<dbReference type="InterPro" id="IPR045176">
    <property type="entry name" value="Got1"/>
</dbReference>
<comment type="caution">
    <text evidence="8">The sequence shown here is derived from an EMBL/GenBank/DDBJ whole genome shotgun (WGS) entry which is preliminary data.</text>
</comment>
<dbReference type="PANTHER" id="PTHR21493:SF9">
    <property type="entry name" value="GOLGI TRANSPORT PROTEIN 1-RELATED"/>
    <property type="match status" value="1"/>
</dbReference>
<evidence type="ECO:0000256" key="7">
    <source>
        <dbReference type="SAM" id="Phobius"/>
    </source>
</evidence>
<evidence type="ECO:0000256" key="3">
    <source>
        <dbReference type="ARBA" id="ARBA00022989"/>
    </source>
</evidence>
<dbReference type="InterPro" id="IPR007305">
    <property type="entry name" value="Vesicle_transpt_Got1/SFT2"/>
</dbReference>
<feature type="transmembrane region" description="Helical" evidence="7">
    <location>
        <begin position="108"/>
        <end position="127"/>
    </location>
</feature>
<keyword evidence="9" id="KW-1185">Reference proteome</keyword>
<dbReference type="PANTHER" id="PTHR21493">
    <property type="entry name" value="CGI-141-RELATED/LIPASE CONTAINING PROTEIN"/>
    <property type="match status" value="1"/>
</dbReference>
<keyword evidence="5 7" id="KW-0472">Membrane</keyword>
<feature type="transmembrane region" description="Helical" evidence="7">
    <location>
        <begin position="163"/>
        <end position="181"/>
    </location>
</feature>
<name>A0AAN8Z418_9MAGN</name>
<evidence type="ECO:0000313" key="8">
    <source>
        <dbReference type="EMBL" id="KAK6919893.1"/>
    </source>
</evidence>
<accession>A0AAN8Z418</accession>
<protein>
    <submittedName>
        <fullName evidence="8">Vesicle transport protein, Got1/SFT2-like</fullName>
    </submittedName>
</protein>
<keyword evidence="2 7" id="KW-0812">Transmembrane</keyword>
<keyword evidence="4" id="KW-0333">Golgi apparatus</keyword>
<feature type="transmembrane region" description="Helical" evidence="7">
    <location>
        <begin position="139"/>
        <end position="157"/>
    </location>
</feature>
<reference evidence="8 9" key="1">
    <citation type="submission" date="2023-12" db="EMBL/GenBank/DDBJ databases">
        <title>A high-quality genome assembly for Dillenia turbinata (Dilleniales).</title>
        <authorList>
            <person name="Chanderbali A."/>
        </authorList>
    </citation>
    <scope>NUCLEOTIDE SEQUENCE [LARGE SCALE GENOMIC DNA]</scope>
    <source>
        <strain evidence="8">LSX21</strain>
        <tissue evidence="8">Leaf</tissue>
    </source>
</reference>
<evidence type="ECO:0000256" key="5">
    <source>
        <dbReference type="ARBA" id="ARBA00023136"/>
    </source>
</evidence>
<dbReference type="GO" id="GO:0042147">
    <property type="term" value="P:retrograde transport, endosome to Golgi"/>
    <property type="evidence" value="ECO:0007669"/>
    <property type="project" value="InterPro"/>
</dbReference>
<dbReference type="GO" id="GO:0006888">
    <property type="term" value="P:endoplasmic reticulum to Golgi vesicle-mediated transport"/>
    <property type="evidence" value="ECO:0007669"/>
    <property type="project" value="InterPro"/>
</dbReference>
<dbReference type="Proteomes" id="UP001370490">
    <property type="component" value="Unassembled WGS sequence"/>
</dbReference>
<evidence type="ECO:0000256" key="4">
    <source>
        <dbReference type="ARBA" id="ARBA00023034"/>
    </source>
</evidence>
<dbReference type="GO" id="GO:0000139">
    <property type="term" value="C:Golgi membrane"/>
    <property type="evidence" value="ECO:0007669"/>
    <property type="project" value="UniProtKB-SubCell"/>
</dbReference>
<gene>
    <name evidence="8" type="ORF">RJ641_015797</name>
</gene>
<dbReference type="AlphaFoldDB" id="A0AAN8Z418"/>
<proteinExistence type="inferred from homology"/>
<evidence type="ECO:0000313" key="9">
    <source>
        <dbReference type="Proteomes" id="UP001370490"/>
    </source>
</evidence>
<sequence>MDTVIFRTVYVMELVIFEAPKIRSTFNAISGFEGFTNLGFQSIAIPSRGYRAVAVFLIGPDLLSELCSRIVSCYLCTFETEIGLGLTLFGIAFTFFGVILFFDQKLLAMGNILFLFGVTLTIGPMYTMQFFMKRQNLKGTMAFGSGFALLILGWPFFGMILEGYGSIVLFSGFWPTLAVFLQRIPFFGWILRQPFIASLLNRSRGKRVPV</sequence>
<evidence type="ECO:0000256" key="1">
    <source>
        <dbReference type="ARBA" id="ARBA00004653"/>
    </source>
</evidence>
<feature type="transmembrane region" description="Helical" evidence="7">
    <location>
        <begin position="82"/>
        <end position="102"/>
    </location>
</feature>
<dbReference type="GO" id="GO:0005829">
    <property type="term" value="C:cytosol"/>
    <property type="evidence" value="ECO:0007669"/>
    <property type="project" value="GOC"/>
</dbReference>